<protein>
    <submittedName>
        <fullName evidence="1">Uncharacterized protein</fullName>
    </submittedName>
</protein>
<organism evidence="1 2">
    <name type="scientific">Diploptera punctata</name>
    <name type="common">Pacific beetle cockroach</name>
    <dbReference type="NCBI Taxonomy" id="6984"/>
    <lineage>
        <taxon>Eukaryota</taxon>
        <taxon>Metazoa</taxon>
        <taxon>Ecdysozoa</taxon>
        <taxon>Arthropoda</taxon>
        <taxon>Hexapoda</taxon>
        <taxon>Insecta</taxon>
        <taxon>Pterygota</taxon>
        <taxon>Neoptera</taxon>
        <taxon>Polyneoptera</taxon>
        <taxon>Dictyoptera</taxon>
        <taxon>Blattodea</taxon>
        <taxon>Blaberoidea</taxon>
        <taxon>Blaberidae</taxon>
        <taxon>Diplopterinae</taxon>
        <taxon>Diploptera</taxon>
    </lineage>
</organism>
<dbReference type="EMBL" id="JASPKZ010009834">
    <property type="protein sequence ID" value="KAJ9575495.1"/>
    <property type="molecule type" value="Genomic_DNA"/>
</dbReference>
<gene>
    <name evidence="1" type="ORF">L9F63_007630</name>
</gene>
<dbReference type="Proteomes" id="UP001233999">
    <property type="component" value="Unassembled WGS sequence"/>
</dbReference>
<reference evidence="1" key="1">
    <citation type="journal article" date="2023" name="IScience">
        <title>Live-bearing cockroach genome reveals convergent evolutionary mechanisms linked to viviparity in insects and beyond.</title>
        <authorList>
            <person name="Fouks B."/>
            <person name="Harrison M.C."/>
            <person name="Mikhailova A.A."/>
            <person name="Marchal E."/>
            <person name="English S."/>
            <person name="Carruthers M."/>
            <person name="Jennings E.C."/>
            <person name="Chiamaka E.L."/>
            <person name="Frigard R.A."/>
            <person name="Pippel M."/>
            <person name="Attardo G.M."/>
            <person name="Benoit J.B."/>
            <person name="Bornberg-Bauer E."/>
            <person name="Tobe S.S."/>
        </authorList>
    </citation>
    <scope>NUCLEOTIDE SEQUENCE</scope>
    <source>
        <strain evidence="1">Stay&amp;Tobe</strain>
    </source>
</reference>
<reference evidence="1" key="2">
    <citation type="submission" date="2023-05" db="EMBL/GenBank/DDBJ databases">
        <authorList>
            <person name="Fouks B."/>
        </authorList>
    </citation>
    <scope>NUCLEOTIDE SEQUENCE</scope>
    <source>
        <strain evidence="1">Stay&amp;Tobe</strain>
        <tissue evidence="1">Testes</tissue>
    </source>
</reference>
<accession>A0AAD7Z7B0</accession>
<dbReference type="AlphaFoldDB" id="A0AAD7Z7B0"/>
<proteinExistence type="predicted"/>
<evidence type="ECO:0000313" key="2">
    <source>
        <dbReference type="Proteomes" id="UP001233999"/>
    </source>
</evidence>
<name>A0AAD7Z7B0_DIPPU</name>
<keyword evidence="2" id="KW-1185">Reference proteome</keyword>
<sequence>MSQSQIMCVLPVNVINPTKYCCILQNELKKDLTQLQQESERLQVLEAQCDEKLGSFLDVSKAVDNKLCYLWSLGDQICTFDYPKSLQVYGFANRMSEAWRDGDDVIAQDVRAVQIVSSTTSNVPLDYVVDRIGTNLKQAWEAFQKVSCHANCIVQFSDIQNQIKRLIILLQNGNQILRYFLSICKAIPYLKDLETVIDKYTENVTQYMSMQSSLKSWAEGNQDAEANSRRQEDLSVFSNVVKLLTGELLNQIDYLDHNSEIEPVVRHEMPEIPKYAYINPYPDNYQPVLQNLNYGQMSPNESLYTNGIYYPGAEVYRYNYPVILQQPLATPECMREKCQYNYPTNLQQSCIASQCHGQNNILGASLVHEIVPQSTTIAGIPSYINENNVVSVLLLEGNNNTDDTKAIDNVFRIVENGRSDKKDMTITRRRRFTRKIRTNTICTSEANDLLPIKIPSLKQNLLTPLVED</sequence>
<evidence type="ECO:0000313" key="1">
    <source>
        <dbReference type="EMBL" id="KAJ9575495.1"/>
    </source>
</evidence>
<comment type="caution">
    <text evidence="1">The sequence shown here is derived from an EMBL/GenBank/DDBJ whole genome shotgun (WGS) entry which is preliminary data.</text>
</comment>